<accession>A0A494WC83</accession>
<keyword evidence="2" id="KW-0813">Transport</keyword>
<evidence type="ECO:0000256" key="4">
    <source>
        <dbReference type="ARBA" id="ARBA00022989"/>
    </source>
</evidence>
<evidence type="ECO:0000313" key="9">
    <source>
        <dbReference type="Proteomes" id="UP000279959"/>
    </source>
</evidence>
<evidence type="ECO:0000256" key="5">
    <source>
        <dbReference type="ARBA" id="ARBA00023136"/>
    </source>
</evidence>
<dbReference type="PROSITE" id="PS50850">
    <property type="entry name" value="MFS"/>
    <property type="match status" value="1"/>
</dbReference>
<keyword evidence="5 6" id="KW-0472">Membrane</keyword>
<feature type="transmembrane region" description="Helical" evidence="6">
    <location>
        <begin position="51"/>
        <end position="72"/>
    </location>
</feature>
<dbReference type="KEGG" id="sami:SAMIE_1018910"/>
<feature type="transmembrane region" description="Helical" evidence="6">
    <location>
        <begin position="304"/>
        <end position="323"/>
    </location>
</feature>
<feature type="transmembrane region" description="Helical" evidence="6">
    <location>
        <begin position="181"/>
        <end position="202"/>
    </location>
</feature>
<dbReference type="InterPro" id="IPR036259">
    <property type="entry name" value="MFS_trans_sf"/>
</dbReference>
<organism evidence="8 9">
    <name type="scientific">Sphingobium amiense</name>
    <dbReference type="NCBI Taxonomy" id="135719"/>
    <lineage>
        <taxon>Bacteria</taxon>
        <taxon>Pseudomonadati</taxon>
        <taxon>Pseudomonadota</taxon>
        <taxon>Alphaproteobacteria</taxon>
        <taxon>Sphingomonadales</taxon>
        <taxon>Sphingomonadaceae</taxon>
        <taxon>Sphingobium</taxon>
    </lineage>
</organism>
<feature type="transmembrane region" description="Helical" evidence="6">
    <location>
        <begin position="237"/>
        <end position="255"/>
    </location>
</feature>
<dbReference type="RefSeq" id="WP_066701182.1">
    <property type="nucleotide sequence ID" value="NZ_AP018664.1"/>
</dbReference>
<dbReference type="Gene3D" id="1.20.1250.20">
    <property type="entry name" value="MFS general substrate transporter like domains"/>
    <property type="match status" value="2"/>
</dbReference>
<feature type="transmembrane region" description="Helical" evidence="6">
    <location>
        <begin position="138"/>
        <end position="161"/>
    </location>
</feature>
<feature type="transmembrane region" description="Helical" evidence="6">
    <location>
        <begin position="79"/>
        <end position="99"/>
    </location>
</feature>
<evidence type="ECO:0000313" key="8">
    <source>
        <dbReference type="EMBL" id="BBD98390.1"/>
    </source>
</evidence>
<dbReference type="InterPro" id="IPR011701">
    <property type="entry name" value="MFS"/>
</dbReference>
<dbReference type="AlphaFoldDB" id="A0A494WC83"/>
<dbReference type="SUPFAM" id="SSF103473">
    <property type="entry name" value="MFS general substrate transporter"/>
    <property type="match status" value="1"/>
</dbReference>
<feature type="transmembrane region" description="Helical" evidence="6">
    <location>
        <begin position="267"/>
        <end position="292"/>
    </location>
</feature>
<dbReference type="InterPro" id="IPR020846">
    <property type="entry name" value="MFS_dom"/>
</dbReference>
<dbReference type="InterPro" id="IPR044770">
    <property type="entry name" value="MFS_spinster-like"/>
</dbReference>
<keyword evidence="9" id="KW-1185">Reference proteome</keyword>
<dbReference type="Pfam" id="PF07690">
    <property type="entry name" value="MFS_1"/>
    <property type="match status" value="1"/>
</dbReference>
<dbReference type="GO" id="GO:0022857">
    <property type="term" value="F:transmembrane transporter activity"/>
    <property type="evidence" value="ECO:0007669"/>
    <property type="project" value="InterPro"/>
</dbReference>
<evidence type="ECO:0000256" key="2">
    <source>
        <dbReference type="ARBA" id="ARBA00022448"/>
    </source>
</evidence>
<keyword evidence="4 6" id="KW-1133">Transmembrane helix</keyword>
<dbReference type="PANTHER" id="PTHR23505:SF79">
    <property type="entry name" value="PROTEIN SPINSTER"/>
    <property type="match status" value="1"/>
</dbReference>
<evidence type="ECO:0000256" key="3">
    <source>
        <dbReference type="ARBA" id="ARBA00022692"/>
    </source>
</evidence>
<name>A0A494WC83_9SPHN</name>
<evidence type="ECO:0000259" key="7">
    <source>
        <dbReference type="PROSITE" id="PS50850"/>
    </source>
</evidence>
<feature type="transmembrane region" description="Helical" evidence="6">
    <location>
        <begin position="364"/>
        <end position="385"/>
    </location>
</feature>
<feature type="domain" description="Major facilitator superfamily (MFS) profile" evidence="7">
    <location>
        <begin position="13"/>
        <end position="424"/>
    </location>
</feature>
<feature type="transmembrane region" description="Helical" evidence="6">
    <location>
        <begin position="12"/>
        <end position="31"/>
    </location>
</feature>
<keyword evidence="3 6" id="KW-0812">Transmembrane</keyword>
<evidence type="ECO:0000256" key="6">
    <source>
        <dbReference type="SAM" id="Phobius"/>
    </source>
</evidence>
<feature type="transmembrane region" description="Helical" evidence="6">
    <location>
        <begin position="329"/>
        <end position="352"/>
    </location>
</feature>
<sequence>MIDQKSRYYPWLLLAVLWITYLLSSLDRIVINLLVEPIKADFGLSDTQISLLQGPAFITAFSVAIIPMGILVDRVNRTRLLGAALGLWSVMTGLCGLASSFWTLFAARAGVGLGEAALNPAGYSLISDAFKKDRLGLALGIFVMGGAVGAGLAFILGGVVIGALSRHGDIVVPLLGTLRPWQLTFVILAVPGLIMALILSTLPNPLRKTSATAAGRPGESMIKGFYRQNWPLLARHHVAMGSANTVQLGMLAWIAPLLTRVHGWDSATIGMVVGSVMLVALPIGLIGGGYIGDALMRFGAHMRLVVCAASIVCAAMFGIFYPLQSDPWHLVIVFGVASLFAGIPPGVGNAALHHVVPGEIRGRVSAIYYLIVLVLGMAGPTLVALASDNLFPFATGIRYATIMVIPPMMLFSALMYLWAIPPYRRLANEVESEQKSSDLKVRAV</sequence>
<comment type="subcellular location">
    <subcellularLocation>
        <location evidence="1">Membrane</location>
        <topology evidence="1">Multi-pass membrane protein</topology>
    </subcellularLocation>
</comment>
<feature type="transmembrane region" description="Helical" evidence="6">
    <location>
        <begin position="105"/>
        <end position="126"/>
    </location>
</feature>
<gene>
    <name evidence="8" type="ORF">SAMIE_1018910</name>
</gene>
<feature type="transmembrane region" description="Helical" evidence="6">
    <location>
        <begin position="397"/>
        <end position="419"/>
    </location>
</feature>
<dbReference type="GO" id="GO:0016020">
    <property type="term" value="C:membrane"/>
    <property type="evidence" value="ECO:0007669"/>
    <property type="project" value="UniProtKB-SubCell"/>
</dbReference>
<dbReference type="EMBL" id="AP018664">
    <property type="protein sequence ID" value="BBD98390.1"/>
    <property type="molecule type" value="Genomic_DNA"/>
</dbReference>
<reference evidence="8 9" key="1">
    <citation type="submission" date="2018-05" db="EMBL/GenBank/DDBJ databases">
        <title>Complete Genome Sequence of the Nonylphenol-Degrading Bacterium Sphingobium amiense DSM 16289T.</title>
        <authorList>
            <person name="Ootsuka M."/>
            <person name="Nishizawa T."/>
            <person name="Ohta H."/>
        </authorList>
    </citation>
    <scope>NUCLEOTIDE SEQUENCE [LARGE SCALE GENOMIC DNA]</scope>
    <source>
        <strain evidence="8 9">DSM 16289</strain>
    </source>
</reference>
<dbReference type="PANTHER" id="PTHR23505">
    <property type="entry name" value="SPINSTER"/>
    <property type="match status" value="1"/>
</dbReference>
<proteinExistence type="predicted"/>
<dbReference type="Proteomes" id="UP000279959">
    <property type="component" value="Chromosome"/>
</dbReference>
<evidence type="ECO:0000256" key="1">
    <source>
        <dbReference type="ARBA" id="ARBA00004141"/>
    </source>
</evidence>
<protein>
    <submittedName>
        <fullName evidence="8">MFS transporter</fullName>
    </submittedName>
</protein>